<dbReference type="GO" id="GO:0003677">
    <property type="term" value="F:DNA binding"/>
    <property type="evidence" value="ECO:0007669"/>
    <property type="project" value="UniProtKB-KW"/>
</dbReference>
<dbReference type="Pfam" id="PF12802">
    <property type="entry name" value="MarR_2"/>
    <property type="match status" value="1"/>
</dbReference>
<dbReference type="Gene3D" id="1.10.10.10">
    <property type="entry name" value="Winged helix-like DNA-binding domain superfamily/Winged helix DNA-binding domain"/>
    <property type="match status" value="1"/>
</dbReference>
<dbReference type="PANTHER" id="PTHR42756">
    <property type="entry name" value="TRANSCRIPTIONAL REGULATOR, MARR"/>
    <property type="match status" value="1"/>
</dbReference>
<gene>
    <name evidence="5" type="ORF">IAB67_03375</name>
</gene>
<dbReference type="InterPro" id="IPR000835">
    <property type="entry name" value="HTH_MarR-typ"/>
</dbReference>
<dbReference type="GO" id="GO:0003700">
    <property type="term" value="F:DNA-binding transcription factor activity"/>
    <property type="evidence" value="ECO:0007669"/>
    <property type="project" value="InterPro"/>
</dbReference>
<dbReference type="SMART" id="SM00347">
    <property type="entry name" value="HTH_MARR"/>
    <property type="match status" value="1"/>
</dbReference>
<reference evidence="5" key="1">
    <citation type="submission" date="2020-10" db="EMBL/GenBank/DDBJ databases">
        <authorList>
            <person name="Gilroy R."/>
        </authorList>
    </citation>
    <scope>NUCLEOTIDE SEQUENCE</scope>
    <source>
        <strain evidence="5">CHK191-8634</strain>
    </source>
</reference>
<comment type="caution">
    <text evidence="5">The sequence shown here is derived from an EMBL/GenBank/DDBJ whole genome shotgun (WGS) entry which is preliminary data.</text>
</comment>
<dbReference type="Proteomes" id="UP000824073">
    <property type="component" value="Unassembled WGS sequence"/>
</dbReference>
<feature type="domain" description="HTH marR-type" evidence="4">
    <location>
        <begin position="5"/>
        <end position="143"/>
    </location>
</feature>
<dbReference type="AlphaFoldDB" id="A0A9D1IUD8"/>
<protein>
    <submittedName>
        <fullName evidence="5">Winged helix-turn-helix transcriptional regulator</fullName>
    </submittedName>
</protein>
<sequence length="154" mass="17552">MRLLPGEYIQGLRRLDKAYRSQLQQLVGEYELTPGEMAVLLFLHNNAPELDTASDIVRCRDLSKALVARSVESLRQKGYVTLSRDEHDRRVIHLALSEKSRPISREIERRQSLLWSRLGEGIEPEALNAALETLSRLIHNAQNNLTGEDTHADK</sequence>
<proteinExistence type="predicted"/>
<reference evidence="5" key="2">
    <citation type="journal article" date="2021" name="PeerJ">
        <title>Extensive microbial diversity within the chicken gut microbiome revealed by metagenomics and culture.</title>
        <authorList>
            <person name="Gilroy R."/>
            <person name="Ravi A."/>
            <person name="Getino M."/>
            <person name="Pursley I."/>
            <person name="Horton D.L."/>
            <person name="Alikhan N.F."/>
            <person name="Baker D."/>
            <person name="Gharbi K."/>
            <person name="Hall N."/>
            <person name="Watson M."/>
            <person name="Adriaenssens E.M."/>
            <person name="Foster-Nyarko E."/>
            <person name="Jarju S."/>
            <person name="Secka A."/>
            <person name="Antonio M."/>
            <person name="Oren A."/>
            <person name="Chaudhuri R.R."/>
            <person name="La Ragione R."/>
            <person name="Hildebrand F."/>
            <person name="Pallen M.J."/>
        </authorList>
    </citation>
    <scope>NUCLEOTIDE SEQUENCE</scope>
    <source>
        <strain evidence="5">CHK191-8634</strain>
    </source>
</reference>
<name>A0A9D1IUD8_9CLOT</name>
<dbReference type="EMBL" id="DVMR01000033">
    <property type="protein sequence ID" value="HIU43320.1"/>
    <property type="molecule type" value="Genomic_DNA"/>
</dbReference>
<dbReference type="InterPro" id="IPR036388">
    <property type="entry name" value="WH-like_DNA-bd_sf"/>
</dbReference>
<dbReference type="PANTHER" id="PTHR42756:SF1">
    <property type="entry name" value="TRANSCRIPTIONAL REPRESSOR OF EMRAB OPERON"/>
    <property type="match status" value="1"/>
</dbReference>
<keyword evidence="2" id="KW-0238">DNA-binding</keyword>
<evidence type="ECO:0000313" key="5">
    <source>
        <dbReference type="EMBL" id="HIU43320.1"/>
    </source>
</evidence>
<keyword evidence="3" id="KW-0804">Transcription</keyword>
<organism evidence="5 6">
    <name type="scientific">Candidatus Ventrousia excrementavium</name>
    <dbReference type="NCBI Taxonomy" id="2840961"/>
    <lineage>
        <taxon>Bacteria</taxon>
        <taxon>Bacillati</taxon>
        <taxon>Bacillota</taxon>
        <taxon>Clostridia</taxon>
        <taxon>Eubacteriales</taxon>
        <taxon>Clostridiaceae</taxon>
        <taxon>Clostridiaceae incertae sedis</taxon>
        <taxon>Candidatus Ventrousia</taxon>
    </lineage>
</organism>
<evidence type="ECO:0000256" key="3">
    <source>
        <dbReference type="ARBA" id="ARBA00023163"/>
    </source>
</evidence>
<evidence type="ECO:0000313" key="6">
    <source>
        <dbReference type="Proteomes" id="UP000824073"/>
    </source>
</evidence>
<dbReference type="InterPro" id="IPR036390">
    <property type="entry name" value="WH_DNA-bd_sf"/>
</dbReference>
<evidence type="ECO:0000256" key="1">
    <source>
        <dbReference type="ARBA" id="ARBA00023015"/>
    </source>
</evidence>
<dbReference type="PROSITE" id="PS50995">
    <property type="entry name" value="HTH_MARR_2"/>
    <property type="match status" value="1"/>
</dbReference>
<evidence type="ECO:0000259" key="4">
    <source>
        <dbReference type="PROSITE" id="PS50995"/>
    </source>
</evidence>
<dbReference type="SUPFAM" id="SSF46785">
    <property type="entry name" value="Winged helix' DNA-binding domain"/>
    <property type="match status" value="1"/>
</dbReference>
<evidence type="ECO:0000256" key="2">
    <source>
        <dbReference type="ARBA" id="ARBA00023125"/>
    </source>
</evidence>
<keyword evidence="1" id="KW-0805">Transcription regulation</keyword>
<accession>A0A9D1IUD8</accession>